<dbReference type="Proteomes" id="UP000243255">
    <property type="component" value="Unassembled WGS sequence"/>
</dbReference>
<dbReference type="InterPro" id="IPR011335">
    <property type="entry name" value="Restrct_endonuc-II-like"/>
</dbReference>
<gene>
    <name evidence="3" type="ORF">SAMN04488530_13012</name>
</gene>
<name>A0A1M5RGI3_9FIRM</name>
<accession>A0A1M5RGI3</accession>
<dbReference type="OrthoDB" id="5291587at2"/>
<organism evidence="3 4">
    <name type="scientific">Asaccharospora irregularis DSM 2635</name>
    <dbReference type="NCBI Taxonomy" id="1121321"/>
    <lineage>
        <taxon>Bacteria</taxon>
        <taxon>Bacillati</taxon>
        <taxon>Bacillota</taxon>
        <taxon>Clostridia</taxon>
        <taxon>Peptostreptococcales</taxon>
        <taxon>Peptostreptococcaceae</taxon>
        <taxon>Asaccharospora</taxon>
    </lineage>
</organism>
<dbReference type="EMBL" id="FQWX01000030">
    <property type="protein sequence ID" value="SHH25351.1"/>
    <property type="molecule type" value="Genomic_DNA"/>
</dbReference>
<dbReference type="AlphaFoldDB" id="A0A1M5RGI3"/>
<dbReference type="SUPFAM" id="SSF52980">
    <property type="entry name" value="Restriction endonuclease-like"/>
    <property type="match status" value="1"/>
</dbReference>
<dbReference type="GO" id="GO:0003676">
    <property type="term" value="F:nucleic acid binding"/>
    <property type="evidence" value="ECO:0007669"/>
    <property type="project" value="InterPro"/>
</dbReference>
<dbReference type="GO" id="GO:0004519">
    <property type="term" value="F:endonuclease activity"/>
    <property type="evidence" value="ECO:0007669"/>
    <property type="project" value="UniProtKB-KW"/>
</dbReference>
<evidence type="ECO:0000313" key="4">
    <source>
        <dbReference type="Proteomes" id="UP000243255"/>
    </source>
</evidence>
<keyword evidence="3" id="KW-0378">Hydrolase</keyword>
<proteinExistence type="predicted"/>
<dbReference type="Pfam" id="PF08721">
    <property type="entry name" value="Tn7_Tnp_TnsA_C"/>
    <property type="match status" value="1"/>
</dbReference>
<dbReference type="Gene3D" id="1.10.10.10">
    <property type="entry name" value="Winged helix-like DNA-binding domain superfamily/Winged helix DNA-binding domain"/>
    <property type="match status" value="1"/>
</dbReference>
<dbReference type="RefSeq" id="WP_073126978.1">
    <property type="nucleotide sequence ID" value="NZ_BAABCH010000023.1"/>
</dbReference>
<reference evidence="4" key="1">
    <citation type="submission" date="2016-11" db="EMBL/GenBank/DDBJ databases">
        <authorList>
            <person name="Varghese N."/>
            <person name="Submissions S."/>
        </authorList>
    </citation>
    <scope>NUCLEOTIDE SEQUENCE [LARGE SCALE GENOMIC DNA]</scope>
    <source>
        <strain evidence="4">DSM 2635</strain>
    </source>
</reference>
<evidence type="ECO:0000313" key="3">
    <source>
        <dbReference type="EMBL" id="SHH25351.1"/>
    </source>
</evidence>
<sequence length="245" mass="29122">MTPLKISTFSSLGRCSRIYSYKTKEIHYLLSDNQLRVFLLLEWCDKIMDIKSNQYMENLEEYLSERIENLRLDKFKSKESEKIYDLYTSFLITVDKNTHKENIAISVKNSSNLNIKTTIEKLEIERRYWGARGIKFYIITEKEINKVKVNNISWCREALIEKSIKNKNTLALELYEFIIKNKDKVLDEVLVLFDDIKNIEDGTSLFLFRYLIAIKKIEINMKEKIILDRPISDIIISFRGDVYIE</sequence>
<protein>
    <submittedName>
        <fullName evidence="3">TnsA endonuclease C terminal</fullName>
    </submittedName>
</protein>
<keyword evidence="4" id="KW-1185">Reference proteome</keyword>
<feature type="domain" description="TnsA endonuclease N-terminal" evidence="2">
    <location>
        <begin position="82"/>
        <end position="141"/>
    </location>
</feature>
<keyword evidence="3" id="KW-0540">Nuclease</keyword>
<dbReference type="InterPro" id="IPR014833">
    <property type="entry name" value="TnsA_N"/>
</dbReference>
<dbReference type="InterPro" id="IPR011856">
    <property type="entry name" value="tRNA_endonuc-like_dom_sf"/>
</dbReference>
<dbReference type="InterPro" id="IPR014832">
    <property type="entry name" value="TnsA_C"/>
</dbReference>
<dbReference type="Gene3D" id="3.40.1350.10">
    <property type="match status" value="1"/>
</dbReference>
<evidence type="ECO:0000259" key="1">
    <source>
        <dbReference type="Pfam" id="PF08721"/>
    </source>
</evidence>
<dbReference type="InterPro" id="IPR036388">
    <property type="entry name" value="WH-like_DNA-bd_sf"/>
</dbReference>
<feature type="domain" description="TnsA endonuclease C-terminal" evidence="1">
    <location>
        <begin position="143"/>
        <end position="221"/>
    </location>
</feature>
<dbReference type="STRING" id="1121321.SAMN04488530_13012"/>
<dbReference type="CDD" id="cd22362">
    <property type="entry name" value="TnsA_endonuclease-like"/>
    <property type="match status" value="1"/>
</dbReference>
<keyword evidence="3" id="KW-0255">Endonuclease</keyword>
<dbReference type="Pfam" id="PF08722">
    <property type="entry name" value="Tn7_TnsA-like_N"/>
    <property type="match status" value="1"/>
</dbReference>
<evidence type="ECO:0000259" key="2">
    <source>
        <dbReference type="Pfam" id="PF08722"/>
    </source>
</evidence>